<dbReference type="Proteomes" id="UP001236723">
    <property type="component" value="Unassembled WGS sequence"/>
</dbReference>
<accession>A0ABU0DVX9</accession>
<dbReference type="EMBL" id="JAUSUP010000007">
    <property type="protein sequence ID" value="MDQ0352315.1"/>
    <property type="molecule type" value="Genomic_DNA"/>
</dbReference>
<evidence type="ECO:0000313" key="2">
    <source>
        <dbReference type="Proteomes" id="UP001236723"/>
    </source>
</evidence>
<dbReference type="Gene3D" id="3.40.50.10490">
    <property type="entry name" value="Glucose-6-phosphate isomerase like protein, domain 1"/>
    <property type="match status" value="1"/>
</dbReference>
<name>A0ABU0DVX9_9BACI</name>
<protein>
    <submittedName>
        <fullName evidence="1">DNA-binding MurR/RpiR family transcriptional regulator</fullName>
    </submittedName>
</protein>
<gene>
    <name evidence="1" type="ORF">J2R98_002159</name>
</gene>
<organism evidence="1 2">
    <name type="scientific">Alkalibacillus filiformis</name>
    <dbReference type="NCBI Taxonomy" id="200990"/>
    <lineage>
        <taxon>Bacteria</taxon>
        <taxon>Bacillati</taxon>
        <taxon>Bacillota</taxon>
        <taxon>Bacilli</taxon>
        <taxon>Bacillales</taxon>
        <taxon>Bacillaceae</taxon>
        <taxon>Alkalibacillus</taxon>
    </lineage>
</organism>
<dbReference type="InterPro" id="IPR046348">
    <property type="entry name" value="SIS_dom_sf"/>
</dbReference>
<dbReference type="SUPFAM" id="SSF53697">
    <property type="entry name" value="SIS domain"/>
    <property type="match status" value="1"/>
</dbReference>
<proteinExistence type="predicted"/>
<keyword evidence="2" id="KW-1185">Reference proteome</keyword>
<dbReference type="GO" id="GO:0003677">
    <property type="term" value="F:DNA binding"/>
    <property type="evidence" value="ECO:0007669"/>
    <property type="project" value="UniProtKB-KW"/>
</dbReference>
<evidence type="ECO:0000313" key="1">
    <source>
        <dbReference type="EMBL" id="MDQ0352315.1"/>
    </source>
</evidence>
<comment type="caution">
    <text evidence="1">The sequence shown here is derived from an EMBL/GenBank/DDBJ whole genome shotgun (WGS) entry which is preliminary data.</text>
</comment>
<reference evidence="1 2" key="1">
    <citation type="submission" date="2023-07" db="EMBL/GenBank/DDBJ databases">
        <title>Genomic Encyclopedia of Type Strains, Phase IV (KMG-IV): sequencing the most valuable type-strain genomes for metagenomic binning, comparative biology and taxonomic classification.</title>
        <authorList>
            <person name="Goeker M."/>
        </authorList>
    </citation>
    <scope>NUCLEOTIDE SEQUENCE [LARGE SCALE GENOMIC DNA]</scope>
    <source>
        <strain evidence="1 2">DSM 15448</strain>
    </source>
</reference>
<keyword evidence="1" id="KW-0238">DNA-binding</keyword>
<sequence length="66" mass="7427">MADLSDITLHTSAAREATFRSGATSSRIAQLHIIDMLFMCLASVQYEQAVDYIDQTREAISYIRDD</sequence>